<feature type="coiled-coil region" evidence="1">
    <location>
        <begin position="20"/>
        <end position="47"/>
    </location>
</feature>
<keyword evidence="1" id="KW-0175">Coiled coil</keyword>
<reference evidence="2 3" key="1">
    <citation type="journal article" date="2013" name="Proc. Natl. Acad. Sci. U.S.A.">
        <title>Genome of an arbuscular mycorrhizal fungus provides insight into the oldest plant symbiosis.</title>
        <authorList>
            <person name="Tisserant E."/>
            <person name="Malbreil M."/>
            <person name="Kuo A."/>
            <person name="Kohler A."/>
            <person name="Symeonidi A."/>
            <person name="Balestrini R."/>
            <person name="Charron P."/>
            <person name="Duensing N."/>
            <person name="Frei Dit Frey N."/>
            <person name="Gianinazzi-Pearson V."/>
            <person name="Gilbert L.B."/>
            <person name="Handa Y."/>
            <person name="Herr J.R."/>
            <person name="Hijri M."/>
            <person name="Koul R."/>
            <person name="Kawaguchi M."/>
            <person name="Krajinski F."/>
            <person name="Lammers P.J."/>
            <person name="Masclaux F.G."/>
            <person name="Murat C."/>
            <person name="Morin E."/>
            <person name="Ndikumana S."/>
            <person name="Pagni M."/>
            <person name="Petitpierre D."/>
            <person name="Requena N."/>
            <person name="Rosikiewicz P."/>
            <person name="Riley R."/>
            <person name="Saito K."/>
            <person name="San Clemente H."/>
            <person name="Shapiro H."/>
            <person name="van Tuinen D."/>
            <person name="Becard G."/>
            <person name="Bonfante P."/>
            <person name="Paszkowski U."/>
            <person name="Shachar-Hill Y.Y."/>
            <person name="Tuskan G.A."/>
            <person name="Young P.W."/>
            <person name="Sanders I.R."/>
            <person name="Henrissat B."/>
            <person name="Rensing S.A."/>
            <person name="Grigoriev I.V."/>
            <person name="Corradi N."/>
            <person name="Roux C."/>
            <person name="Martin F."/>
        </authorList>
    </citation>
    <scope>NUCLEOTIDE SEQUENCE [LARGE SCALE GENOMIC DNA]</scope>
    <source>
        <strain evidence="2 3">DAOM 197198</strain>
    </source>
</reference>
<sequence length="124" mass="13934">MSSELELLRQPESAKHKVRIEKLEKNSADISAENAELKAELAKLRHNFDFSNLTRPQQSQHVINMQNSCSVREEDISLVTAVSQPDAKPENHLASNDISDPVIDQCVSIIKQHITDNSDIKSMN</sequence>
<name>A0A2P4PFU9_RHIID</name>
<dbReference type="Proteomes" id="UP000018888">
    <property type="component" value="Unassembled WGS sequence"/>
</dbReference>
<evidence type="ECO:0000256" key="1">
    <source>
        <dbReference type="SAM" id="Coils"/>
    </source>
</evidence>
<accession>A0A2P4PFU9</accession>
<dbReference type="VEuPathDB" id="FungiDB:RhiirFUN_024705"/>
<proteinExistence type="predicted"/>
<keyword evidence="3" id="KW-1185">Reference proteome</keyword>
<organism evidence="2 3">
    <name type="scientific">Rhizophagus irregularis (strain DAOM 181602 / DAOM 197198 / MUCL 43194)</name>
    <name type="common">Arbuscular mycorrhizal fungus</name>
    <name type="synonym">Glomus intraradices</name>
    <dbReference type="NCBI Taxonomy" id="747089"/>
    <lineage>
        <taxon>Eukaryota</taxon>
        <taxon>Fungi</taxon>
        <taxon>Fungi incertae sedis</taxon>
        <taxon>Mucoromycota</taxon>
        <taxon>Glomeromycotina</taxon>
        <taxon>Glomeromycetes</taxon>
        <taxon>Glomerales</taxon>
        <taxon>Glomeraceae</taxon>
        <taxon>Rhizophagus</taxon>
    </lineage>
</organism>
<comment type="caution">
    <text evidence="2">The sequence shown here is derived from an EMBL/GenBank/DDBJ whole genome shotgun (WGS) entry which is preliminary data.</text>
</comment>
<reference evidence="2 3" key="2">
    <citation type="journal article" date="2018" name="New Phytol.">
        <title>High intraspecific genome diversity in the model arbuscular mycorrhizal symbiont Rhizophagus irregularis.</title>
        <authorList>
            <person name="Chen E.C.H."/>
            <person name="Morin E."/>
            <person name="Beaudet D."/>
            <person name="Noel J."/>
            <person name="Yildirir G."/>
            <person name="Ndikumana S."/>
            <person name="Charron P."/>
            <person name="St-Onge C."/>
            <person name="Giorgi J."/>
            <person name="Kruger M."/>
            <person name="Marton T."/>
            <person name="Ropars J."/>
            <person name="Grigoriev I.V."/>
            <person name="Hainaut M."/>
            <person name="Henrissat B."/>
            <person name="Roux C."/>
            <person name="Martin F."/>
            <person name="Corradi N."/>
        </authorList>
    </citation>
    <scope>NUCLEOTIDE SEQUENCE [LARGE SCALE GENOMIC DNA]</scope>
    <source>
        <strain evidence="2 3">DAOM 197198</strain>
    </source>
</reference>
<dbReference type="EMBL" id="AUPC02000245">
    <property type="protein sequence ID" value="POG64269.1"/>
    <property type="molecule type" value="Genomic_DNA"/>
</dbReference>
<evidence type="ECO:0000313" key="2">
    <source>
        <dbReference type="EMBL" id="POG64269.1"/>
    </source>
</evidence>
<gene>
    <name evidence="2" type="ORF">GLOIN_2v1783140</name>
</gene>
<dbReference type="AlphaFoldDB" id="A0A2P4PFU9"/>
<evidence type="ECO:0000313" key="3">
    <source>
        <dbReference type="Proteomes" id="UP000018888"/>
    </source>
</evidence>
<protein>
    <submittedName>
        <fullName evidence="2">Uncharacterized protein</fullName>
    </submittedName>
</protein>